<dbReference type="EnsemblPlants" id="KRH34203">
    <property type="protein sequence ID" value="KRH34203"/>
    <property type="gene ID" value="GLYMA_10G169700"/>
</dbReference>
<dbReference type="InParanoid" id="K7LJW8"/>
<dbReference type="Proteomes" id="UP000008827">
    <property type="component" value="Chromosome 10"/>
</dbReference>
<dbReference type="InterPro" id="IPR036047">
    <property type="entry name" value="F-box-like_dom_sf"/>
</dbReference>
<protein>
    <recommendedName>
        <fullName evidence="4">F-box domain-containing protein</fullName>
    </recommendedName>
</protein>
<gene>
    <name evidence="1" type="ORF">GLYMA_10G169700</name>
</gene>
<reference evidence="2" key="2">
    <citation type="submission" date="2018-02" db="UniProtKB">
        <authorList>
            <consortium name="EnsemblPlants"/>
        </authorList>
    </citation>
    <scope>IDENTIFICATION</scope>
    <source>
        <strain evidence="2">Williams 82</strain>
    </source>
</reference>
<proteinExistence type="predicted"/>
<reference evidence="1" key="3">
    <citation type="submission" date="2018-07" db="EMBL/GenBank/DDBJ databases">
        <title>WGS assembly of Glycine max.</title>
        <authorList>
            <person name="Schmutz J."/>
            <person name="Cannon S."/>
            <person name="Schlueter J."/>
            <person name="Ma J."/>
            <person name="Mitros T."/>
            <person name="Nelson W."/>
            <person name="Hyten D."/>
            <person name="Song Q."/>
            <person name="Thelen J."/>
            <person name="Cheng J."/>
            <person name="Xu D."/>
            <person name="Hellsten U."/>
            <person name="May G."/>
            <person name="Yu Y."/>
            <person name="Sakurai T."/>
            <person name="Umezawa T."/>
            <person name="Bhattacharyya M."/>
            <person name="Sandhu D."/>
            <person name="Valliyodan B."/>
            <person name="Lindquist E."/>
            <person name="Peto M."/>
            <person name="Grant D."/>
            <person name="Shu S."/>
            <person name="Goodstein D."/>
            <person name="Barry K."/>
            <person name="Futrell-Griggs M."/>
            <person name="Abernathy B."/>
            <person name="Du J."/>
            <person name="Tian Z."/>
            <person name="Zhu L."/>
            <person name="Gill N."/>
            <person name="Joshi T."/>
            <person name="Libault M."/>
            <person name="Sethuraman A."/>
            <person name="Zhang X."/>
            <person name="Shinozaki K."/>
            <person name="Nguyen H."/>
            <person name="Wing R."/>
            <person name="Cregan P."/>
            <person name="Specht J."/>
            <person name="Grimwood J."/>
            <person name="Rokhsar D."/>
            <person name="Stacey G."/>
            <person name="Shoemaker R."/>
            <person name="Jackson S."/>
        </authorList>
    </citation>
    <scope>NUCLEOTIDE SEQUENCE</scope>
    <source>
        <tissue evidence="1">Callus</tissue>
    </source>
</reference>
<dbReference type="PaxDb" id="3847-GLYMA10G31265.1"/>
<dbReference type="CDD" id="cd22162">
    <property type="entry name" value="F-box_AtSKIP3-like"/>
    <property type="match status" value="1"/>
</dbReference>
<keyword evidence="3" id="KW-1185">Reference proteome</keyword>
<name>K7LJW8_SOYBN</name>
<dbReference type="AlphaFoldDB" id="K7LJW8"/>
<sequence length="117" mass="13759">MKLKILTRHECCMVNILSFTSPRDVRRLSLVSSIFRSDAVWDKFLPSDFHTMMEWQMGPPFPSTIFSDKDLYLYLYQKPLLIDDGKMMGEFFNDGEEDKQVEMGVYEIKSGDWKDSL</sequence>
<evidence type="ECO:0000313" key="2">
    <source>
        <dbReference type="EnsemblPlants" id="KRH34203"/>
    </source>
</evidence>
<dbReference type="HOGENOM" id="CLU_2089134_0_0_1"/>
<dbReference type="SUPFAM" id="SSF81383">
    <property type="entry name" value="F-box domain"/>
    <property type="match status" value="1"/>
</dbReference>
<evidence type="ECO:0000313" key="3">
    <source>
        <dbReference type="Proteomes" id="UP000008827"/>
    </source>
</evidence>
<evidence type="ECO:0008006" key="4">
    <source>
        <dbReference type="Google" id="ProtNLM"/>
    </source>
</evidence>
<organism evidence="1">
    <name type="scientific">Glycine max</name>
    <name type="common">Soybean</name>
    <name type="synonym">Glycine hispida</name>
    <dbReference type="NCBI Taxonomy" id="3847"/>
    <lineage>
        <taxon>Eukaryota</taxon>
        <taxon>Viridiplantae</taxon>
        <taxon>Streptophyta</taxon>
        <taxon>Embryophyta</taxon>
        <taxon>Tracheophyta</taxon>
        <taxon>Spermatophyta</taxon>
        <taxon>Magnoliopsida</taxon>
        <taxon>eudicotyledons</taxon>
        <taxon>Gunneridae</taxon>
        <taxon>Pentapetalae</taxon>
        <taxon>rosids</taxon>
        <taxon>fabids</taxon>
        <taxon>Fabales</taxon>
        <taxon>Fabaceae</taxon>
        <taxon>Papilionoideae</taxon>
        <taxon>50 kb inversion clade</taxon>
        <taxon>NPAAA clade</taxon>
        <taxon>indigoferoid/millettioid clade</taxon>
        <taxon>Phaseoleae</taxon>
        <taxon>Glycine</taxon>
        <taxon>Glycine subgen. Soja</taxon>
    </lineage>
</organism>
<reference evidence="1 2" key="1">
    <citation type="journal article" date="2010" name="Nature">
        <title>Genome sequence of the palaeopolyploid soybean.</title>
        <authorList>
            <person name="Schmutz J."/>
            <person name="Cannon S.B."/>
            <person name="Schlueter J."/>
            <person name="Ma J."/>
            <person name="Mitros T."/>
            <person name="Nelson W."/>
            <person name="Hyten D.L."/>
            <person name="Song Q."/>
            <person name="Thelen J.J."/>
            <person name="Cheng J."/>
            <person name="Xu D."/>
            <person name="Hellsten U."/>
            <person name="May G.D."/>
            <person name="Yu Y."/>
            <person name="Sakurai T."/>
            <person name="Umezawa T."/>
            <person name="Bhattacharyya M.K."/>
            <person name="Sandhu D."/>
            <person name="Valliyodan B."/>
            <person name="Lindquist E."/>
            <person name="Peto M."/>
            <person name="Grant D."/>
            <person name="Shu S."/>
            <person name="Goodstein D."/>
            <person name="Barry K."/>
            <person name="Futrell-Griggs M."/>
            <person name="Abernathy B."/>
            <person name="Du J."/>
            <person name="Tian Z."/>
            <person name="Zhu L."/>
            <person name="Gill N."/>
            <person name="Joshi T."/>
            <person name="Libault M."/>
            <person name="Sethuraman A."/>
            <person name="Zhang X.-C."/>
            <person name="Shinozaki K."/>
            <person name="Nguyen H.T."/>
            <person name="Wing R.A."/>
            <person name="Cregan P."/>
            <person name="Specht J."/>
            <person name="Grimwood J."/>
            <person name="Rokhsar D."/>
            <person name="Stacey G."/>
            <person name="Shoemaker R.C."/>
            <person name="Jackson S.A."/>
        </authorList>
    </citation>
    <scope>NUCLEOTIDE SEQUENCE</scope>
    <source>
        <strain evidence="2">cv. Williams 82</strain>
        <tissue evidence="1">Callus</tissue>
    </source>
</reference>
<accession>K7LJW8</accession>
<evidence type="ECO:0000313" key="1">
    <source>
        <dbReference type="EMBL" id="KRH34203.1"/>
    </source>
</evidence>
<dbReference type="Gramene" id="KRH34203">
    <property type="protein sequence ID" value="KRH34203"/>
    <property type="gene ID" value="GLYMA_10G169700"/>
</dbReference>
<dbReference type="EMBL" id="CM000843">
    <property type="protein sequence ID" value="KRH34203.1"/>
    <property type="molecule type" value="Genomic_DNA"/>
</dbReference>